<organism evidence="8">
    <name type="scientific">Pseudomonas saudimassiliensis</name>
    <dbReference type="NCBI Taxonomy" id="1461581"/>
    <lineage>
        <taxon>Bacteria</taxon>
        <taxon>Pseudomonadati</taxon>
        <taxon>Pseudomonadota</taxon>
        <taxon>Gammaproteobacteria</taxon>
        <taxon>Pseudomonadales</taxon>
        <taxon>Pseudomonadaceae</taxon>
        <taxon>Pseudomonas</taxon>
    </lineage>
</organism>
<dbReference type="Gene3D" id="1.20.120.530">
    <property type="entry name" value="GntR ligand-binding domain-like"/>
    <property type="match status" value="1"/>
</dbReference>
<dbReference type="InterPro" id="IPR036388">
    <property type="entry name" value="WH-like_DNA-bd_sf"/>
</dbReference>
<evidence type="ECO:0000256" key="2">
    <source>
        <dbReference type="ARBA" id="ARBA00023015"/>
    </source>
</evidence>
<dbReference type="Gene3D" id="1.10.10.10">
    <property type="entry name" value="Winged helix-like DNA-binding domain superfamily/Winged helix DNA-binding domain"/>
    <property type="match status" value="1"/>
</dbReference>
<dbReference type="PANTHER" id="PTHR43537:SF34">
    <property type="entry name" value="PYRUVATE DEHYDROGENASE COMPLEX REPRESSOR"/>
    <property type="match status" value="1"/>
</dbReference>
<dbReference type="InterPro" id="IPR036390">
    <property type="entry name" value="WH_DNA-bd_sf"/>
</dbReference>
<dbReference type="InterPro" id="IPR011711">
    <property type="entry name" value="GntR_C"/>
</dbReference>
<dbReference type="OrthoDB" id="5450856at2"/>
<dbReference type="RefSeq" id="WP_044498778.1">
    <property type="nucleotide sequence ID" value="NZ_LK391969.1"/>
</dbReference>
<dbReference type="GO" id="GO:0003700">
    <property type="term" value="F:DNA-binding transcription factor activity"/>
    <property type="evidence" value="ECO:0007669"/>
    <property type="project" value="InterPro"/>
</dbReference>
<dbReference type="EMBL" id="LM997413">
    <property type="protein sequence ID" value="CEA03586.1"/>
    <property type="molecule type" value="Genomic_DNA"/>
</dbReference>
<dbReference type="PATRIC" id="fig|1461581.3.peg.1144"/>
<evidence type="ECO:0000313" key="8">
    <source>
        <dbReference type="EMBL" id="CEA03586.1"/>
    </source>
</evidence>
<dbReference type="EMBL" id="LK391969">
    <property type="protein sequence ID" value="CEF26241.1"/>
    <property type="molecule type" value="Genomic_DNA"/>
</dbReference>
<evidence type="ECO:0000256" key="4">
    <source>
        <dbReference type="ARBA" id="ARBA00023163"/>
    </source>
</evidence>
<dbReference type="CDD" id="cd07377">
    <property type="entry name" value="WHTH_GntR"/>
    <property type="match status" value="1"/>
</dbReference>
<dbReference type="SUPFAM" id="SSF46785">
    <property type="entry name" value="Winged helix' DNA-binding domain"/>
    <property type="match status" value="1"/>
</dbReference>
<evidence type="ECO:0000256" key="6">
    <source>
        <dbReference type="ARBA" id="ARBA00039592"/>
    </source>
</evidence>
<evidence type="ECO:0000256" key="1">
    <source>
        <dbReference type="ARBA" id="ARBA00022491"/>
    </source>
</evidence>
<keyword evidence="1" id="KW-0678">Repressor</keyword>
<keyword evidence="4" id="KW-0804">Transcription</keyword>
<dbReference type="InterPro" id="IPR008920">
    <property type="entry name" value="TF_FadR/GntR_C"/>
</dbReference>
<dbReference type="PANTHER" id="PTHR43537">
    <property type="entry name" value="TRANSCRIPTIONAL REGULATOR, GNTR FAMILY"/>
    <property type="match status" value="1"/>
</dbReference>
<evidence type="ECO:0000256" key="5">
    <source>
        <dbReference type="ARBA" id="ARBA00037357"/>
    </source>
</evidence>
<protein>
    <recommendedName>
        <fullName evidence="6">Pyruvate dehydrogenase complex repressor</fullName>
    </recommendedName>
</protein>
<dbReference type="PRINTS" id="PR00035">
    <property type="entry name" value="HTHGNTR"/>
</dbReference>
<comment type="function">
    <text evidence="5">Transcriptional repressor for the pyruvate dehydrogenase complex genes aceEF and lpd.</text>
</comment>
<reference evidence="8" key="1">
    <citation type="submission" date="2014-07" db="EMBL/GenBank/DDBJ databases">
        <authorList>
            <person name="Urmite Genomes Urmite Genomes"/>
        </authorList>
    </citation>
    <scope>NUCLEOTIDE SEQUENCE</scope>
    <source>
        <strain evidence="8">12M76_air</strain>
    </source>
</reference>
<evidence type="ECO:0000256" key="3">
    <source>
        <dbReference type="ARBA" id="ARBA00023125"/>
    </source>
</evidence>
<gene>
    <name evidence="8" type="ORF">BN1049_01168</name>
</gene>
<dbReference type="SMART" id="SM00345">
    <property type="entry name" value="HTH_GNTR"/>
    <property type="match status" value="1"/>
</dbReference>
<dbReference type="AlphaFoldDB" id="A0A078MFV5"/>
<dbReference type="Pfam" id="PF07729">
    <property type="entry name" value="FCD"/>
    <property type="match status" value="1"/>
</dbReference>
<keyword evidence="2" id="KW-0805">Transcription regulation</keyword>
<feature type="domain" description="HTH gntR-type" evidence="7">
    <location>
        <begin position="9"/>
        <end position="77"/>
    </location>
</feature>
<dbReference type="FunFam" id="1.10.10.10:FF:000048">
    <property type="entry name" value="Pyruvate dehydrogenase complex transcriptional repressor"/>
    <property type="match status" value="1"/>
</dbReference>
<dbReference type="PROSITE" id="PS50949">
    <property type="entry name" value="HTH_GNTR"/>
    <property type="match status" value="1"/>
</dbReference>
<proteinExistence type="predicted"/>
<keyword evidence="3" id="KW-0238">DNA-binding</keyword>
<name>A0A078MFV5_9PSED</name>
<accession>A0A078MFV5</accession>
<dbReference type="InterPro" id="IPR000524">
    <property type="entry name" value="Tscrpt_reg_HTH_GntR"/>
</dbReference>
<evidence type="ECO:0000259" key="7">
    <source>
        <dbReference type="PROSITE" id="PS50949"/>
    </source>
</evidence>
<dbReference type="SMART" id="SM00895">
    <property type="entry name" value="FCD"/>
    <property type="match status" value="1"/>
</dbReference>
<dbReference type="Pfam" id="PF00392">
    <property type="entry name" value="GntR"/>
    <property type="match status" value="1"/>
</dbReference>
<dbReference type="SUPFAM" id="SSF48008">
    <property type="entry name" value="GntR ligand-binding domain-like"/>
    <property type="match status" value="1"/>
</dbReference>
<sequence length="255" mass="28987">MEIGQIQQRRLSDNIVEQLETMMLDGILKPGERLPAERQLAEQFGVSRPSLREAIQKLAARGLLVSRQGGGNYVTSTLGSSFSDPLLGLLEGHPEAHRDLLEFRHTLEADCAYYAALRATEVDHQNLRKAYDTLQACYAREGGSSRTEEGAADARFHLAIAEASHNIILLHTIRGLFDLLKRNVLTNIGGMYALRMSTRDMLMRQHRDLLDAIIEGRADDARRHASEHIDYVREVLAERQMEEHRRSRAKRREKH</sequence>
<dbReference type="GO" id="GO:0003677">
    <property type="term" value="F:DNA binding"/>
    <property type="evidence" value="ECO:0007669"/>
    <property type="project" value="UniProtKB-KW"/>
</dbReference>